<accession>A0A8H4UDQ9</accession>
<keyword evidence="2" id="KW-1185">Reference proteome</keyword>
<dbReference type="OrthoDB" id="5404599at2759"/>
<dbReference type="Pfam" id="PF20174">
    <property type="entry name" value="DUF6540"/>
    <property type="match status" value="1"/>
</dbReference>
<evidence type="ECO:0000313" key="2">
    <source>
        <dbReference type="Proteomes" id="UP000635477"/>
    </source>
</evidence>
<organism evidence="1 2">
    <name type="scientific">Fusarium zealandicum</name>
    <dbReference type="NCBI Taxonomy" id="1053134"/>
    <lineage>
        <taxon>Eukaryota</taxon>
        <taxon>Fungi</taxon>
        <taxon>Dikarya</taxon>
        <taxon>Ascomycota</taxon>
        <taxon>Pezizomycotina</taxon>
        <taxon>Sordariomycetes</taxon>
        <taxon>Hypocreomycetidae</taxon>
        <taxon>Hypocreales</taxon>
        <taxon>Nectriaceae</taxon>
        <taxon>Fusarium</taxon>
        <taxon>Fusarium staphyleae species complex</taxon>
    </lineage>
</organism>
<dbReference type="SUPFAM" id="SSF56112">
    <property type="entry name" value="Protein kinase-like (PK-like)"/>
    <property type="match status" value="1"/>
</dbReference>
<dbReference type="InterPro" id="IPR011009">
    <property type="entry name" value="Kinase-like_dom_sf"/>
</dbReference>
<reference evidence="1" key="1">
    <citation type="journal article" date="2020" name="BMC Genomics">
        <title>Correction to: Identification and distribution of gene clusters required for synthesis of sphingolipid metabolism inhibitors in diverse species of the filamentous fungus Fusarium.</title>
        <authorList>
            <person name="Kim H.S."/>
            <person name="Lohmar J.M."/>
            <person name="Busman M."/>
            <person name="Brown D.W."/>
            <person name="Naumann T.A."/>
            <person name="Divon H.H."/>
            <person name="Lysoe E."/>
            <person name="Uhlig S."/>
            <person name="Proctor R.H."/>
        </authorList>
    </citation>
    <scope>NUCLEOTIDE SEQUENCE</scope>
    <source>
        <strain evidence="1">NRRL 22465</strain>
    </source>
</reference>
<gene>
    <name evidence="1" type="ORF">FZEAL_8534</name>
</gene>
<dbReference type="Proteomes" id="UP000635477">
    <property type="component" value="Unassembled WGS sequence"/>
</dbReference>
<sequence>MPDYVTPETLPQGSSITFESSSFFLRNSPNATLPTPSEVVAQRDIQHPRYQGTTVHPPVVFEDLGLLVKYGEDPHVTIAEGQCLWALGHFLPQVPVPEIYGWAKEGLYTFLYMELVPGVTLEKRWDSLPRIEKVGVCKQLKTMITEFHGLRQEPSEQFIGNSSNPTNMMLDVDLIIYHESKKKPVPGHWAILVPQKNTLQGPVFHAIGSPFHGYTPEIKLNYNLKSTKRNYTTLLLGYIDDSQLANMEEITRSLPAPGISPTPLDPFAV</sequence>
<protein>
    <submittedName>
        <fullName evidence="1">Uncharacterized protein</fullName>
    </submittedName>
</protein>
<evidence type="ECO:0000313" key="1">
    <source>
        <dbReference type="EMBL" id="KAF4974607.1"/>
    </source>
</evidence>
<dbReference type="AlphaFoldDB" id="A0A8H4UDQ9"/>
<dbReference type="EMBL" id="JABEYC010000728">
    <property type="protein sequence ID" value="KAF4974607.1"/>
    <property type="molecule type" value="Genomic_DNA"/>
</dbReference>
<comment type="caution">
    <text evidence="1">The sequence shown here is derived from an EMBL/GenBank/DDBJ whole genome shotgun (WGS) entry which is preliminary data.</text>
</comment>
<dbReference type="InterPro" id="IPR046670">
    <property type="entry name" value="DUF6540"/>
</dbReference>
<proteinExistence type="predicted"/>
<reference evidence="1" key="2">
    <citation type="submission" date="2020-05" db="EMBL/GenBank/DDBJ databases">
        <authorList>
            <person name="Kim H.-S."/>
            <person name="Proctor R.H."/>
            <person name="Brown D.W."/>
        </authorList>
    </citation>
    <scope>NUCLEOTIDE SEQUENCE</scope>
    <source>
        <strain evidence="1">NRRL 22465</strain>
    </source>
</reference>
<name>A0A8H4UDQ9_9HYPO</name>